<dbReference type="InterPro" id="IPR002557">
    <property type="entry name" value="Chitin-bd_dom"/>
</dbReference>
<feature type="domain" description="Chitin-binding type-2" evidence="2">
    <location>
        <begin position="231"/>
        <end position="288"/>
    </location>
</feature>
<dbReference type="EMBL" id="QOKY01000202">
    <property type="protein sequence ID" value="RMZ52661.1"/>
    <property type="molecule type" value="Genomic_DNA"/>
</dbReference>
<dbReference type="InterPro" id="IPR036508">
    <property type="entry name" value="Chitin-bd_dom_sf"/>
</dbReference>
<evidence type="ECO:0000313" key="3">
    <source>
        <dbReference type="EMBL" id="RMZ52661.1"/>
    </source>
</evidence>
<dbReference type="GO" id="GO:0008061">
    <property type="term" value="F:chitin binding"/>
    <property type="evidence" value="ECO:0007669"/>
    <property type="project" value="InterPro"/>
</dbReference>
<reference evidence="4" key="1">
    <citation type="journal article" date="2018" name="Algal Res.">
        <title>Characterization of plant carbon substrate utilization by Auxenochlorella protothecoides.</title>
        <authorList>
            <person name="Vogler B.W."/>
            <person name="Starkenburg S.R."/>
            <person name="Sudasinghe N."/>
            <person name="Schambach J.Y."/>
            <person name="Rollin J.A."/>
            <person name="Pattathil S."/>
            <person name="Barry A.N."/>
        </authorList>
    </citation>
    <scope>NUCLEOTIDE SEQUENCE [LARGE SCALE GENOMIC DNA]</scope>
    <source>
        <strain evidence="4">UTEX 25</strain>
    </source>
</reference>
<dbReference type="Gene3D" id="2.170.140.10">
    <property type="entry name" value="Chitin binding domain"/>
    <property type="match status" value="1"/>
</dbReference>
<feature type="chain" id="PRO_5018202072" description="Chitin-binding type-2 domain-containing protein" evidence="1">
    <location>
        <begin position="27"/>
        <end position="288"/>
    </location>
</feature>
<dbReference type="Pfam" id="PF03067">
    <property type="entry name" value="LPMO_10"/>
    <property type="match status" value="1"/>
</dbReference>
<dbReference type="InterPro" id="IPR004302">
    <property type="entry name" value="Cellulose/chitin-bd_N"/>
</dbReference>
<accession>A0A3M7KQ41</accession>
<feature type="signal peptide" evidence="1">
    <location>
        <begin position="1"/>
        <end position="26"/>
    </location>
</feature>
<organism evidence="3 4">
    <name type="scientific">Auxenochlorella protothecoides</name>
    <name type="common">Green microalga</name>
    <name type="synonym">Chlorella protothecoides</name>
    <dbReference type="NCBI Taxonomy" id="3075"/>
    <lineage>
        <taxon>Eukaryota</taxon>
        <taxon>Viridiplantae</taxon>
        <taxon>Chlorophyta</taxon>
        <taxon>core chlorophytes</taxon>
        <taxon>Trebouxiophyceae</taxon>
        <taxon>Chlorellales</taxon>
        <taxon>Chlorellaceae</taxon>
        <taxon>Auxenochlorella</taxon>
    </lineage>
</organism>
<protein>
    <recommendedName>
        <fullName evidence="2">Chitin-binding type-2 domain-containing protein</fullName>
    </recommendedName>
</protein>
<name>A0A3M7KQ41_AUXPR</name>
<evidence type="ECO:0000259" key="2">
    <source>
        <dbReference type="PROSITE" id="PS50940"/>
    </source>
</evidence>
<proteinExistence type="predicted"/>
<dbReference type="Pfam" id="PF01607">
    <property type="entry name" value="CBM_14"/>
    <property type="match status" value="1"/>
</dbReference>
<dbReference type="AlphaFoldDB" id="A0A3M7KQ41"/>
<evidence type="ECO:0000313" key="4">
    <source>
        <dbReference type="Proteomes" id="UP000279271"/>
    </source>
</evidence>
<comment type="caution">
    <text evidence="3">The sequence shown here is derived from an EMBL/GenBank/DDBJ whole genome shotgun (WGS) entry which is preliminary data.</text>
</comment>
<gene>
    <name evidence="3" type="ORF">APUTEX25_000780</name>
</gene>
<dbReference type="SMART" id="SM00494">
    <property type="entry name" value="ChtBD2"/>
    <property type="match status" value="1"/>
</dbReference>
<dbReference type="GO" id="GO:0005576">
    <property type="term" value="C:extracellular region"/>
    <property type="evidence" value="ECO:0007669"/>
    <property type="project" value="InterPro"/>
</dbReference>
<dbReference type="Proteomes" id="UP000279271">
    <property type="component" value="Unassembled WGS sequence"/>
</dbReference>
<dbReference type="PROSITE" id="PS50940">
    <property type="entry name" value="CHIT_BIND_II"/>
    <property type="match status" value="1"/>
</dbReference>
<evidence type="ECO:0000256" key="1">
    <source>
        <dbReference type="SAM" id="SignalP"/>
    </source>
</evidence>
<keyword evidence="1" id="KW-0732">Signal</keyword>
<dbReference type="SUPFAM" id="SSF57625">
    <property type="entry name" value="Invertebrate chitin-binding proteins"/>
    <property type="match status" value="1"/>
</dbReference>
<dbReference type="PROSITE" id="PS51257">
    <property type="entry name" value="PROKAR_LIPOPROTEIN"/>
    <property type="match status" value="1"/>
</dbReference>
<sequence length="288" mass="30434">MRTYARAASLVLAFAIAACLLQHAEAHGYLAVPASRNALHNTDYCPQCLNAGGEGPAAVSAGNTLQWPLSHHGMCGDSYTGERKHEYGGVSATGTITGTYTEGQVVNLTTVITASHKGRFTYRVCVIEDPASELAELTEECLDKHVLVQADVAGAQNPGSPYWYDRGTGSYTMSYQLPQGLTCDGVNARCVMQWYYLTGNSCEPPNTDPKYASPQLPSCGSNNAYPEEDATCGCSGGKSGLFADVAGGCKGFFNCGSSGSHYMACPITTLFNPATKNCDWPSAVTCKA</sequence>